<evidence type="ECO:0000313" key="1">
    <source>
        <dbReference type="EMBL" id="BAT82274.1"/>
    </source>
</evidence>
<dbReference type="AlphaFoldDB" id="A0A0S3RNV5"/>
<gene>
    <name evidence="1" type="primary">Vigan.03G225800</name>
    <name evidence="1" type="ORF">VIGAN_03225800</name>
</gene>
<protein>
    <submittedName>
        <fullName evidence="1">Uncharacterized protein</fullName>
    </submittedName>
</protein>
<name>A0A0S3RNV5_PHAAN</name>
<dbReference type="Proteomes" id="UP000291084">
    <property type="component" value="Chromosome 3"/>
</dbReference>
<reference evidence="1 2" key="1">
    <citation type="journal article" date="2015" name="Sci. Rep.">
        <title>The power of single molecule real-time sequencing technology in the de novo assembly of a eukaryotic genome.</title>
        <authorList>
            <person name="Sakai H."/>
            <person name="Naito K."/>
            <person name="Ogiso-Tanaka E."/>
            <person name="Takahashi Y."/>
            <person name="Iseki K."/>
            <person name="Muto C."/>
            <person name="Satou K."/>
            <person name="Teruya K."/>
            <person name="Shiroma A."/>
            <person name="Shimoji M."/>
            <person name="Hirano T."/>
            <person name="Itoh T."/>
            <person name="Kaga A."/>
            <person name="Tomooka N."/>
        </authorList>
    </citation>
    <scope>NUCLEOTIDE SEQUENCE [LARGE SCALE GENOMIC DNA]</scope>
    <source>
        <strain evidence="2">cv. Shumari</strain>
    </source>
</reference>
<dbReference type="EMBL" id="AP015036">
    <property type="protein sequence ID" value="BAT82274.1"/>
    <property type="molecule type" value="Genomic_DNA"/>
</dbReference>
<sequence>MSGALYPEKVLSRLKPPACSFPAKAATTVCLHDSHYRLPPTDALPDSILPILHL</sequence>
<organism evidence="1 2">
    <name type="scientific">Vigna angularis var. angularis</name>
    <dbReference type="NCBI Taxonomy" id="157739"/>
    <lineage>
        <taxon>Eukaryota</taxon>
        <taxon>Viridiplantae</taxon>
        <taxon>Streptophyta</taxon>
        <taxon>Embryophyta</taxon>
        <taxon>Tracheophyta</taxon>
        <taxon>Spermatophyta</taxon>
        <taxon>Magnoliopsida</taxon>
        <taxon>eudicotyledons</taxon>
        <taxon>Gunneridae</taxon>
        <taxon>Pentapetalae</taxon>
        <taxon>rosids</taxon>
        <taxon>fabids</taxon>
        <taxon>Fabales</taxon>
        <taxon>Fabaceae</taxon>
        <taxon>Papilionoideae</taxon>
        <taxon>50 kb inversion clade</taxon>
        <taxon>NPAAA clade</taxon>
        <taxon>indigoferoid/millettioid clade</taxon>
        <taxon>Phaseoleae</taxon>
        <taxon>Vigna</taxon>
    </lineage>
</organism>
<accession>A0A0S3RNV5</accession>
<keyword evidence="2" id="KW-1185">Reference proteome</keyword>
<evidence type="ECO:0000313" key="2">
    <source>
        <dbReference type="Proteomes" id="UP000291084"/>
    </source>
</evidence>
<proteinExistence type="predicted"/>